<evidence type="ECO:0000256" key="2">
    <source>
        <dbReference type="ARBA" id="ARBA00007783"/>
    </source>
</evidence>
<feature type="transmembrane region" description="Helical" evidence="7">
    <location>
        <begin position="233"/>
        <end position="255"/>
    </location>
</feature>
<accession>A0AAP3U0R2</accession>
<keyword evidence="6 7" id="KW-0472">Membrane</keyword>
<comment type="subcellular location">
    <subcellularLocation>
        <location evidence="1 7">Cell membrane</location>
        <topology evidence="1 7">Multi-pass membrane protein</topology>
    </subcellularLocation>
</comment>
<sequence>MFNTTTRKTNIIASTGTMTYRNLLKTLHNPDELLDVVVQPALFMLLFGYLFSGAIYGSVSSYLKILVPGILMQSLISAAAGSATQISTDIHSGIYDRLKSLPIPQVAPLAGQLFAGILRLAVAATAALTTGYLMGWHPEAGLGWLIMVIFLDIFLGWALSWIFALYGLVAKSPTLVESVSLMTMLVLVFLSNAFVPVKSLPHFMRILVTINPVSHVISANRAMLNAGYWPREAWIVLCAGIGIVAVFAPITVLVYKRK</sequence>
<evidence type="ECO:0000256" key="1">
    <source>
        <dbReference type="ARBA" id="ARBA00004651"/>
    </source>
</evidence>
<comment type="caution">
    <text evidence="9">The sequence shown here is derived from an EMBL/GenBank/DDBJ whole genome shotgun (WGS) entry which is preliminary data.</text>
</comment>
<evidence type="ECO:0000256" key="3">
    <source>
        <dbReference type="ARBA" id="ARBA00022475"/>
    </source>
</evidence>
<dbReference type="PROSITE" id="PS51012">
    <property type="entry name" value="ABC_TM2"/>
    <property type="match status" value="1"/>
</dbReference>
<feature type="transmembrane region" description="Helical" evidence="7">
    <location>
        <begin position="175"/>
        <end position="195"/>
    </location>
</feature>
<dbReference type="InterPro" id="IPR000412">
    <property type="entry name" value="ABC_2_transport"/>
</dbReference>
<evidence type="ECO:0000256" key="6">
    <source>
        <dbReference type="ARBA" id="ARBA00023136"/>
    </source>
</evidence>
<organism evidence="9 10">
    <name type="scientific">Pediococcus acidilactici</name>
    <dbReference type="NCBI Taxonomy" id="1254"/>
    <lineage>
        <taxon>Bacteria</taxon>
        <taxon>Bacillati</taxon>
        <taxon>Bacillota</taxon>
        <taxon>Bacilli</taxon>
        <taxon>Lactobacillales</taxon>
        <taxon>Lactobacillaceae</taxon>
        <taxon>Pediococcus</taxon>
        <taxon>Pediococcus acidilactici group</taxon>
    </lineage>
</organism>
<evidence type="ECO:0000313" key="10">
    <source>
        <dbReference type="Proteomes" id="UP001280897"/>
    </source>
</evidence>
<dbReference type="PANTHER" id="PTHR43077">
    <property type="entry name" value="TRANSPORT PERMEASE YVFS-RELATED"/>
    <property type="match status" value="1"/>
</dbReference>
<dbReference type="GO" id="GO:0043190">
    <property type="term" value="C:ATP-binding cassette (ABC) transporter complex"/>
    <property type="evidence" value="ECO:0007669"/>
    <property type="project" value="InterPro"/>
</dbReference>
<keyword evidence="3 7" id="KW-1003">Cell membrane</keyword>
<dbReference type="PIRSF" id="PIRSF006648">
    <property type="entry name" value="DrrB"/>
    <property type="match status" value="1"/>
</dbReference>
<dbReference type="InterPro" id="IPR047817">
    <property type="entry name" value="ABC2_TM_bact-type"/>
</dbReference>
<keyword evidence="7" id="KW-0813">Transport</keyword>
<dbReference type="GO" id="GO:0140359">
    <property type="term" value="F:ABC-type transporter activity"/>
    <property type="evidence" value="ECO:0007669"/>
    <property type="project" value="InterPro"/>
</dbReference>
<evidence type="ECO:0000256" key="4">
    <source>
        <dbReference type="ARBA" id="ARBA00022692"/>
    </source>
</evidence>
<feature type="transmembrane region" description="Helical" evidence="7">
    <location>
        <begin position="117"/>
        <end position="136"/>
    </location>
</feature>
<evidence type="ECO:0000313" key="9">
    <source>
        <dbReference type="EMBL" id="MDV2622036.1"/>
    </source>
</evidence>
<gene>
    <name evidence="9" type="ORF">R0G89_09960</name>
</gene>
<evidence type="ECO:0000256" key="5">
    <source>
        <dbReference type="ARBA" id="ARBA00022989"/>
    </source>
</evidence>
<evidence type="ECO:0000256" key="7">
    <source>
        <dbReference type="RuleBase" id="RU361157"/>
    </source>
</evidence>
<keyword evidence="4 7" id="KW-0812">Transmembrane</keyword>
<feature type="transmembrane region" description="Helical" evidence="7">
    <location>
        <begin position="41"/>
        <end position="63"/>
    </location>
</feature>
<dbReference type="PANTHER" id="PTHR43077:SF8">
    <property type="entry name" value="DOXORUBICIN RESISTANCE ABC TRANSPORTER PERMEASE PROTEIN DRRB"/>
    <property type="match status" value="1"/>
</dbReference>
<proteinExistence type="inferred from homology"/>
<dbReference type="Pfam" id="PF01061">
    <property type="entry name" value="ABC2_membrane"/>
    <property type="match status" value="1"/>
</dbReference>
<comment type="caution">
    <text evidence="7">Lacks conserved residue(s) required for the propagation of feature annotation.</text>
</comment>
<dbReference type="InterPro" id="IPR051328">
    <property type="entry name" value="T7SS_ABC-Transporter"/>
</dbReference>
<dbReference type="Proteomes" id="UP001280897">
    <property type="component" value="Unassembled WGS sequence"/>
</dbReference>
<reference evidence="9" key="2">
    <citation type="submission" date="2023-10" db="EMBL/GenBank/DDBJ databases">
        <authorList>
            <person name="Khurajog B."/>
        </authorList>
    </citation>
    <scope>NUCLEOTIDE SEQUENCE</scope>
    <source>
        <strain evidence="9">BF9</strain>
    </source>
</reference>
<feature type="domain" description="ABC transmembrane type-2" evidence="8">
    <location>
        <begin position="31"/>
        <end position="258"/>
    </location>
</feature>
<name>A0AAP3U0R2_PEDAC</name>
<reference evidence="9" key="1">
    <citation type="journal article" date="2023" name="PeerJ">
        <title>Selection and evaluation of lactic acid bacteria from chicken feces in Thailand as potential probiotics.</title>
        <authorList>
            <person name="Khurajog B."/>
            <person name="Disastra Y."/>
            <person name="Lawwyne L.D."/>
            <person name="Sirichokchatchawan W."/>
            <person name="Niyomtham W."/>
            <person name="Yindee J."/>
            <person name="Hampson D.J."/>
            <person name="Prapasarakul N."/>
        </authorList>
    </citation>
    <scope>NUCLEOTIDE SEQUENCE</scope>
    <source>
        <strain evidence="9">BF9</strain>
    </source>
</reference>
<evidence type="ECO:0000259" key="8">
    <source>
        <dbReference type="PROSITE" id="PS51012"/>
    </source>
</evidence>
<dbReference type="EMBL" id="JAWJAV010000008">
    <property type="protein sequence ID" value="MDV2622036.1"/>
    <property type="molecule type" value="Genomic_DNA"/>
</dbReference>
<feature type="transmembrane region" description="Helical" evidence="7">
    <location>
        <begin position="142"/>
        <end position="168"/>
    </location>
</feature>
<dbReference type="InterPro" id="IPR013525">
    <property type="entry name" value="ABC2_TM"/>
</dbReference>
<comment type="similarity">
    <text evidence="2 7">Belongs to the ABC-2 integral membrane protein family.</text>
</comment>
<protein>
    <recommendedName>
        <fullName evidence="7">Transport permease protein</fullName>
    </recommendedName>
</protein>
<keyword evidence="5 7" id="KW-1133">Transmembrane helix</keyword>
<dbReference type="GeneID" id="57364954"/>
<dbReference type="RefSeq" id="WP_008842304.1">
    <property type="nucleotide sequence ID" value="NZ_CAKMBA010000007.1"/>
</dbReference>
<dbReference type="AlphaFoldDB" id="A0AAP3U0R2"/>